<name>A0A1M5XES5_9GAMM</name>
<dbReference type="OrthoDB" id="1157330at2"/>
<proteinExistence type="predicted"/>
<dbReference type="InterPro" id="IPR032710">
    <property type="entry name" value="NTF2-like_dom_sf"/>
</dbReference>
<dbReference type="Gene3D" id="3.10.450.50">
    <property type="match status" value="1"/>
</dbReference>
<evidence type="ECO:0000313" key="1">
    <source>
        <dbReference type="EMBL" id="SHH97703.1"/>
    </source>
</evidence>
<dbReference type="EMBL" id="FQXG01000005">
    <property type="protein sequence ID" value="SHH97703.1"/>
    <property type="molecule type" value="Genomic_DNA"/>
</dbReference>
<keyword evidence="2" id="KW-1185">Reference proteome</keyword>
<reference evidence="1 2" key="1">
    <citation type="submission" date="2016-11" db="EMBL/GenBank/DDBJ databases">
        <authorList>
            <person name="Jaros S."/>
            <person name="Januszkiewicz K."/>
            <person name="Wedrychowicz H."/>
        </authorList>
    </citation>
    <scope>NUCLEOTIDE SEQUENCE [LARGE SCALE GENOMIC DNA]</scope>
    <source>
        <strain evidence="1 2">DSM 16917</strain>
    </source>
</reference>
<dbReference type="SUPFAM" id="SSF54427">
    <property type="entry name" value="NTF2-like"/>
    <property type="match status" value="1"/>
</dbReference>
<protein>
    <recommendedName>
        <fullName evidence="3">SnoaL-like domain-containing protein</fullName>
    </recommendedName>
</protein>
<dbReference type="STRING" id="299255.SAMN02745129_3446"/>
<evidence type="ECO:0008006" key="3">
    <source>
        <dbReference type="Google" id="ProtNLM"/>
    </source>
</evidence>
<dbReference type="Proteomes" id="UP000184268">
    <property type="component" value="Unassembled WGS sequence"/>
</dbReference>
<dbReference type="AlphaFoldDB" id="A0A1M5XES5"/>
<evidence type="ECO:0000313" key="2">
    <source>
        <dbReference type="Proteomes" id="UP000184268"/>
    </source>
</evidence>
<dbReference type="RefSeq" id="WP_067661701.1">
    <property type="nucleotide sequence ID" value="NZ_FQXG01000005.1"/>
</dbReference>
<organism evidence="1 2">
    <name type="scientific">Ferrimonas marina</name>
    <dbReference type="NCBI Taxonomy" id="299255"/>
    <lineage>
        <taxon>Bacteria</taxon>
        <taxon>Pseudomonadati</taxon>
        <taxon>Pseudomonadota</taxon>
        <taxon>Gammaproteobacteria</taxon>
        <taxon>Alteromonadales</taxon>
        <taxon>Ferrimonadaceae</taxon>
        <taxon>Ferrimonas</taxon>
    </lineage>
</organism>
<gene>
    <name evidence="1" type="ORF">SAMN02745129_3446</name>
</gene>
<accession>A0A1M5XES5</accession>
<sequence length="126" mass="14558">MNNQERLIEVLQASHAWIDHFNFGDADYCVQRYNDDALLVAKPVGEFHGQVDIDAFWRPFMASGATDLVYTNIWLKEVDADTVVLGADFSMNVARGVITHEEWVHTDNGVWKLKRDEFEILERFDP</sequence>